<evidence type="ECO:0000313" key="1">
    <source>
        <dbReference type="EMBL" id="KZX17084.1"/>
    </source>
</evidence>
<evidence type="ECO:0000313" key="2">
    <source>
        <dbReference type="Proteomes" id="UP000077066"/>
    </source>
</evidence>
<dbReference type="InterPro" id="IPR052188">
    <property type="entry name" value="Ni-pincer_cofactor_biosynth"/>
</dbReference>
<dbReference type="RefSeq" id="WP_066970942.1">
    <property type="nucleotide sequence ID" value="NZ_LWMT01000046.1"/>
</dbReference>
<sequence>MNYTQKKIENHVRKIRKEIGHEDSEINIKNIIFNENISENKNTKNISNNRNDNSELWIITKDRSDKSIIIGKGGWVVGRLKEELGIGKIHVESYSDYILKKYKMELSLDKVNSFIRDQKEIAIKEGLEWNSDKSNGLINLKNLLEEKINNIYNFDFNKFINNLEISEFNKENKHQCIVALSGGVDSSFSLIIAKYLNFNPIAITVDPGTIILPKQFKNNINKLCNKLNVKHKFIKVDYSDVIDGSLSKGKFHPCGQCSSKTGETLFKYGLDNKIPIVIFGDMLSTGSQCITKNRTFDTENNVKNLYRLNLPATLAISKQEIKQVTSNYDLTKIGGFGCPLLFEVHKKYPYMRKFSIQRILRETRSGALEPGEALDLIWSFNKVKHY</sequence>
<dbReference type="AlphaFoldDB" id="A0A166EWD2"/>
<accession>A0A166EWD2</accession>
<dbReference type="InterPro" id="IPR014729">
    <property type="entry name" value="Rossmann-like_a/b/a_fold"/>
</dbReference>
<gene>
    <name evidence="1" type="ORF">MBFIL_03660</name>
</gene>
<comment type="caution">
    <text evidence="1">The sequence shown here is derived from an EMBL/GenBank/DDBJ whole genome shotgun (WGS) entry which is preliminary data.</text>
</comment>
<dbReference type="EMBL" id="LWMT01000046">
    <property type="protein sequence ID" value="KZX17084.1"/>
    <property type="molecule type" value="Genomic_DNA"/>
</dbReference>
<protein>
    <submittedName>
        <fullName evidence="1">Uncharacterized protein</fullName>
    </submittedName>
</protein>
<dbReference type="PANTHER" id="PTHR43169">
    <property type="entry name" value="EXSB FAMILY PROTEIN"/>
    <property type="match status" value="1"/>
</dbReference>
<dbReference type="Gene3D" id="3.40.50.620">
    <property type="entry name" value="HUPs"/>
    <property type="match status" value="1"/>
</dbReference>
<organism evidence="1 2">
    <name type="scientific">Methanobrevibacter filiformis</name>
    <dbReference type="NCBI Taxonomy" id="55758"/>
    <lineage>
        <taxon>Archaea</taxon>
        <taxon>Methanobacteriati</taxon>
        <taxon>Methanobacteriota</taxon>
        <taxon>Methanomada group</taxon>
        <taxon>Methanobacteria</taxon>
        <taxon>Methanobacteriales</taxon>
        <taxon>Methanobacteriaceae</taxon>
        <taxon>Methanobrevibacter</taxon>
    </lineage>
</organism>
<name>A0A166EWD2_9EURY</name>
<dbReference type="PANTHER" id="PTHR43169:SF1">
    <property type="entry name" value="ATPASE, PP-LOOP SUPERFAMILY-RELATED"/>
    <property type="match status" value="1"/>
</dbReference>
<dbReference type="PATRIC" id="fig|55758.3.peg.407"/>
<proteinExistence type="predicted"/>
<dbReference type="SUPFAM" id="SSF52402">
    <property type="entry name" value="Adenine nucleotide alpha hydrolases-like"/>
    <property type="match status" value="1"/>
</dbReference>
<keyword evidence="2" id="KW-1185">Reference proteome</keyword>
<dbReference type="Proteomes" id="UP000077066">
    <property type="component" value="Unassembled WGS sequence"/>
</dbReference>
<reference evidence="1 2" key="1">
    <citation type="submission" date="2016-04" db="EMBL/GenBank/DDBJ databases">
        <title>Genome sequence of Methanobrevibacter filiformis DSM 11501.</title>
        <authorList>
            <person name="Poehlein A."/>
            <person name="Seedorf H."/>
            <person name="Daniel R."/>
        </authorList>
    </citation>
    <scope>NUCLEOTIDE SEQUENCE [LARGE SCALE GENOMIC DNA]</scope>
    <source>
        <strain evidence="1 2">DSM 11501</strain>
    </source>
</reference>